<evidence type="ECO:0000313" key="7">
    <source>
        <dbReference type="Proteomes" id="UP000034175"/>
    </source>
</evidence>
<dbReference type="Proteomes" id="UP000034175">
    <property type="component" value="Unassembled WGS sequence"/>
</dbReference>
<dbReference type="InterPro" id="IPR012338">
    <property type="entry name" value="Beta-lactam/transpept-like"/>
</dbReference>
<dbReference type="Pfam" id="PF03717">
    <property type="entry name" value="PBP_dimer"/>
    <property type="match status" value="1"/>
</dbReference>
<proteinExistence type="predicted"/>
<dbReference type="Gene3D" id="3.90.1310.10">
    <property type="entry name" value="Penicillin-binding protein 2a (Domain 2)"/>
    <property type="match status" value="1"/>
</dbReference>
<organism evidence="6 7">
    <name type="scientific">Candidatus Magasanikbacteria bacterium GW2011_GWA2_46_17</name>
    <dbReference type="NCBI Taxonomy" id="1619042"/>
    <lineage>
        <taxon>Bacteria</taxon>
        <taxon>Candidatus Magasanikiibacteriota</taxon>
    </lineage>
</organism>
<dbReference type="GO" id="GO:0008658">
    <property type="term" value="F:penicillin binding"/>
    <property type="evidence" value="ECO:0007669"/>
    <property type="project" value="InterPro"/>
</dbReference>
<dbReference type="EMBL" id="LCMA01000011">
    <property type="protein sequence ID" value="KKU26203.1"/>
    <property type="molecule type" value="Genomic_DNA"/>
</dbReference>
<evidence type="ECO:0000313" key="6">
    <source>
        <dbReference type="EMBL" id="KKU26203.1"/>
    </source>
</evidence>
<dbReference type="AlphaFoldDB" id="A0A0G1R839"/>
<keyword evidence="3" id="KW-0812">Transmembrane</keyword>
<accession>A0A0G1R839</accession>
<dbReference type="SUPFAM" id="SSF56601">
    <property type="entry name" value="beta-lactamase/transpeptidase-like"/>
    <property type="match status" value="1"/>
</dbReference>
<dbReference type="Gene3D" id="3.40.710.10">
    <property type="entry name" value="DD-peptidase/beta-lactamase superfamily"/>
    <property type="match status" value="1"/>
</dbReference>
<dbReference type="InterPro" id="IPR050515">
    <property type="entry name" value="Beta-lactam/transpept"/>
</dbReference>
<dbReference type="GO" id="GO:0071555">
    <property type="term" value="P:cell wall organization"/>
    <property type="evidence" value="ECO:0007669"/>
    <property type="project" value="TreeGrafter"/>
</dbReference>
<protein>
    <submittedName>
        <fullName evidence="6">Peptidoglycan glycosyltransferase</fullName>
    </submittedName>
</protein>
<comment type="subcellular location">
    <subcellularLocation>
        <location evidence="1">Membrane</location>
    </subcellularLocation>
</comment>
<evidence type="ECO:0000259" key="4">
    <source>
        <dbReference type="Pfam" id="PF00905"/>
    </source>
</evidence>
<reference evidence="6 7" key="1">
    <citation type="journal article" date="2015" name="Nature">
        <title>rRNA introns, odd ribosomes, and small enigmatic genomes across a large radiation of phyla.</title>
        <authorList>
            <person name="Brown C.T."/>
            <person name="Hug L.A."/>
            <person name="Thomas B.C."/>
            <person name="Sharon I."/>
            <person name="Castelle C.J."/>
            <person name="Singh A."/>
            <person name="Wilkins M.J."/>
            <person name="Williams K.H."/>
            <person name="Banfield J.F."/>
        </authorList>
    </citation>
    <scope>NUCLEOTIDE SEQUENCE [LARGE SCALE GENOMIC DNA]</scope>
</reference>
<dbReference type="Gene3D" id="3.30.450.330">
    <property type="match status" value="1"/>
</dbReference>
<feature type="domain" description="Penicillin-binding protein dimerisation" evidence="5">
    <location>
        <begin position="72"/>
        <end position="187"/>
    </location>
</feature>
<evidence type="ECO:0000259" key="5">
    <source>
        <dbReference type="Pfam" id="PF03717"/>
    </source>
</evidence>
<dbReference type="GO" id="GO:0005886">
    <property type="term" value="C:plasma membrane"/>
    <property type="evidence" value="ECO:0007669"/>
    <property type="project" value="TreeGrafter"/>
</dbReference>
<feature type="domain" description="Penicillin-binding protein transpeptidase" evidence="4">
    <location>
        <begin position="250"/>
        <end position="539"/>
    </location>
</feature>
<comment type="caution">
    <text evidence="6">The sequence shown here is derived from an EMBL/GenBank/DDBJ whole genome shotgun (WGS) entry which is preliminary data.</text>
</comment>
<evidence type="ECO:0000256" key="1">
    <source>
        <dbReference type="ARBA" id="ARBA00004370"/>
    </source>
</evidence>
<gene>
    <name evidence="6" type="ORF">UX39_C0011G0017</name>
</gene>
<dbReference type="GO" id="GO:0016740">
    <property type="term" value="F:transferase activity"/>
    <property type="evidence" value="ECO:0007669"/>
    <property type="project" value="UniProtKB-KW"/>
</dbReference>
<dbReference type="PANTHER" id="PTHR30627">
    <property type="entry name" value="PEPTIDOGLYCAN D,D-TRANSPEPTIDASE"/>
    <property type="match status" value="1"/>
</dbReference>
<feature type="transmembrane region" description="Helical" evidence="3">
    <location>
        <begin position="12"/>
        <end position="30"/>
    </location>
</feature>
<evidence type="ECO:0000256" key="3">
    <source>
        <dbReference type="SAM" id="Phobius"/>
    </source>
</evidence>
<dbReference type="PATRIC" id="fig|1619042.3.peg.411"/>
<keyword evidence="6" id="KW-0808">Transferase</keyword>
<name>A0A0G1R839_9BACT</name>
<keyword evidence="3" id="KW-1133">Transmembrane helix</keyword>
<dbReference type="InterPro" id="IPR001460">
    <property type="entry name" value="PCN-bd_Tpept"/>
</dbReference>
<sequence length="571" mass="62750">MGPRQTSRLRLISLLVFGITLLLVGKLYFLQIVSGKDFRARAERQYLRPSESIFSRGNIFFQNKDGSTVGSATLKVGYTLGINPKALKDPEAAFEKINAIVPIDRKNFLARAAQKDSLYVALTKKIEEPPAKKISGLKIVGVLIYKDQYRFYPLRTLAANVLGLVGYKGDTLAGRYGLESYYEDTLSRNSSTLYSNFFTEIFSGIKKSIDSKSKFEGDIVTSIEPTVEDFLEKELRSVQEKWNSRATGGIIMDPASGEIYALGNYPTFDPNALQNEKNPAIFANPIVEDVYEMGSILKPLTMAAGIDSGTVTAETTYEDKGFLVLNNSKISNFDGKGRGVVNMQTVLNESLNTGAAYVANKMGKDLFADYFRRFGFGEETGIDLPNETPGLIDNLKSPRDIEHATAAYGQGIAMSPINTLRALSILANGGYLVTPHLVKKIEYKIGVSKNVAYEKGAQVLKPETSGEISRMLVNVVDKALLGGTVKIKDYSVAAKTGTAQIAKSGGGGYYSDKYLHSFFGYFPAYSPKFIVFLYTIEPKGVGGDFASHTLTAPFINITKFLINYYKIPPDR</sequence>
<dbReference type="Pfam" id="PF00905">
    <property type="entry name" value="Transpeptidase"/>
    <property type="match status" value="1"/>
</dbReference>
<evidence type="ECO:0000256" key="2">
    <source>
        <dbReference type="ARBA" id="ARBA00023136"/>
    </source>
</evidence>
<dbReference type="InterPro" id="IPR005311">
    <property type="entry name" value="PBP_dimer"/>
</dbReference>
<keyword evidence="2 3" id="KW-0472">Membrane</keyword>
<dbReference type="SUPFAM" id="SSF56519">
    <property type="entry name" value="Penicillin binding protein dimerisation domain"/>
    <property type="match status" value="1"/>
</dbReference>
<dbReference type="PANTHER" id="PTHR30627:SF1">
    <property type="entry name" value="PEPTIDOGLYCAN D,D-TRANSPEPTIDASE FTSI"/>
    <property type="match status" value="1"/>
</dbReference>
<dbReference type="InterPro" id="IPR036138">
    <property type="entry name" value="PBP_dimer_sf"/>
</dbReference>